<feature type="transmembrane region" description="Helical" evidence="1">
    <location>
        <begin position="42"/>
        <end position="59"/>
    </location>
</feature>
<dbReference type="EMBL" id="FOSB01000001">
    <property type="protein sequence ID" value="SFJ10119.1"/>
    <property type="molecule type" value="Genomic_DNA"/>
</dbReference>
<dbReference type="Proteomes" id="UP000183557">
    <property type="component" value="Unassembled WGS sequence"/>
</dbReference>
<name>A0A1I3NLQ2_HALDA</name>
<feature type="transmembrane region" description="Helical" evidence="1">
    <location>
        <begin position="71"/>
        <end position="88"/>
    </location>
</feature>
<keyword evidence="1" id="KW-0812">Transmembrane</keyword>
<feature type="transmembrane region" description="Helical" evidence="1">
    <location>
        <begin position="12"/>
        <end position="30"/>
    </location>
</feature>
<keyword evidence="3" id="KW-1185">Reference proteome</keyword>
<dbReference type="AlphaFoldDB" id="A0A1I3NLQ2"/>
<gene>
    <name evidence="2" type="ORF">SAMN04487936_1012</name>
</gene>
<organism evidence="2 3">
    <name type="scientific">Halobacillus dabanensis</name>
    <dbReference type="NCBI Taxonomy" id="240302"/>
    <lineage>
        <taxon>Bacteria</taxon>
        <taxon>Bacillati</taxon>
        <taxon>Bacillota</taxon>
        <taxon>Bacilli</taxon>
        <taxon>Bacillales</taxon>
        <taxon>Bacillaceae</taxon>
        <taxon>Halobacillus</taxon>
    </lineage>
</organism>
<dbReference type="OrthoDB" id="2970312at2"/>
<keyword evidence="1" id="KW-0472">Membrane</keyword>
<sequence length="89" mass="10598">MTKLERKRNTFWNWKYAIMFLLIPIGFYLASLKEEITPLQHIFFVIIIIWLAIVGIFGVTNPYERLKVYGFLYLSSSLVFVYMALALIW</sequence>
<evidence type="ECO:0000313" key="3">
    <source>
        <dbReference type="Proteomes" id="UP000183557"/>
    </source>
</evidence>
<evidence type="ECO:0000256" key="1">
    <source>
        <dbReference type="SAM" id="Phobius"/>
    </source>
</evidence>
<reference evidence="3" key="1">
    <citation type="submission" date="2016-10" db="EMBL/GenBank/DDBJ databases">
        <authorList>
            <person name="Varghese N."/>
            <person name="Submissions S."/>
        </authorList>
    </citation>
    <scope>NUCLEOTIDE SEQUENCE [LARGE SCALE GENOMIC DNA]</scope>
    <source>
        <strain evidence="3">CGMCC 1.3704</strain>
    </source>
</reference>
<evidence type="ECO:0000313" key="2">
    <source>
        <dbReference type="EMBL" id="SFJ10119.1"/>
    </source>
</evidence>
<keyword evidence="1" id="KW-1133">Transmembrane helix</keyword>
<protein>
    <submittedName>
        <fullName evidence="2">Uncharacterized protein</fullName>
    </submittedName>
</protein>
<accession>A0A1I3NLQ2</accession>
<proteinExistence type="predicted"/>